<protein>
    <submittedName>
        <fullName evidence="2">Uncharacterized protein</fullName>
    </submittedName>
</protein>
<feature type="compositionally biased region" description="Polar residues" evidence="1">
    <location>
        <begin position="17"/>
        <end position="31"/>
    </location>
</feature>
<proteinExistence type="predicted"/>
<dbReference type="AlphaFoldDB" id="A0A0B7NEJ1"/>
<feature type="region of interest" description="Disordered" evidence="1">
    <location>
        <begin position="1"/>
        <end position="72"/>
    </location>
</feature>
<reference evidence="2 3" key="1">
    <citation type="submission" date="2014-09" db="EMBL/GenBank/DDBJ databases">
        <authorList>
            <person name="Ellenberger Sabrina"/>
        </authorList>
    </citation>
    <scope>NUCLEOTIDE SEQUENCE [LARGE SCALE GENOMIC DNA]</scope>
    <source>
        <strain evidence="2 3">CBS 412.66</strain>
    </source>
</reference>
<dbReference type="OrthoDB" id="2266097at2759"/>
<dbReference type="EMBL" id="LN729571">
    <property type="protein sequence ID" value="CEP13366.1"/>
    <property type="molecule type" value="Genomic_DNA"/>
</dbReference>
<name>A0A0B7NEJ1_9FUNG</name>
<organism evidence="2 3">
    <name type="scientific">Parasitella parasitica</name>
    <dbReference type="NCBI Taxonomy" id="35722"/>
    <lineage>
        <taxon>Eukaryota</taxon>
        <taxon>Fungi</taxon>
        <taxon>Fungi incertae sedis</taxon>
        <taxon>Mucoromycota</taxon>
        <taxon>Mucoromycotina</taxon>
        <taxon>Mucoromycetes</taxon>
        <taxon>Mucorales</taxon>
        <taxon>Mucorineae</taxon>
        <taxon>Mucoraceae</taxon>
        <taxon>Parasitella</taxon>
    </lineage>
</organism>
<sequence>MAKERKPIATRTRNRTKSQNGNSKSSVTSFSPPVKAANIKTPPTVKPFTKGVNRAKPKQSHKHQEDGSENKGMNSLYKILEYNGTYNSNLDMYLQELDRLPLSFVRGATVEKRRDILRNDNDECDYYSRFTLDDDEHDNTKEQLSFLLNNSMAPDAESNTNYFTCLHRAFIKKRYLSDQECMHLAKYVNCDFYTRSLQELAMLIKDEFYMYRIDFTQRHLNHIRTMNITEEAFLQNEKGLEKVLEQQSIYAIFGVAGS</sequence>
<evidence type="ECO:0000313" key="3">
    <source>
        <dbReference type="Proteomes" id="UP000054107"/>
    </source>
</evidence>
<dbReference type="Proteomes" id="UP000054107">
    <property type="component" value="Unassembled WGS sequence"/>
</dbReference>
<gene>
    <name evidence="2" type="primary">PARPA_07427.1 scaffold 27610</name>
</gene>
<keyword evidence="3" id="KW-1185">Reference proteome</keyword>
<evidence type="ECO:0000256" key="1">
    <source>
        <dbReference type="SAM" id="MobiDB-lite"/>
    </source>
</evidence>
<evidence type="ECO:0000313" key="2">
    <source>
        <dbReference type="EMBL" id="CEP13366.1"/>
    </source>
</evidence>
<accession>A0A0B7NEJ1</accession>